<accession>D5RN01</accession>
<sequence>MRAWSASPPRWKRRRAEEHSMTHEIDNPEALAELREAFLRYDLALEQNDVAVLDDSFWEDARTLRYGVGENLYGHAEIAAFRAGRQPAELARRARRLERTVLHTFGRDFGVANTEYVLLADGRRGRQSQSWVRFPEGWKVVAAHVSLMAPG</sequence>
<dbReference type="SUPFAM" id="SSF54427">
    <property type="entry name" value="NTF2-like"/>
    <property type="match status" value="1"/>
</dbReference>
<dbReference type="EMBL" id="ADVL01000424">
    <property type="protein sequence ID" value="EFH11317.1"/>
    <property type="molecule type" value="Genomic_DNA"/>
</dbReference>
<evidence type="ECO:0000313" key="3">
    <source>
        <dbReference type="Proteomes" id="UP000005324"/>
    </source>
</evidence>
<dbReference type="NCBIfam" id="NF033625">
    <property type="entry name" value="HpxZ"/>
    <property type="match status" value="1"/>
</dbReference>
<protein>
    <recommendedName>
        <fullName evidence="4">DUF4440 domain-containing protein</fullName>
    </recommendedName>
</protein>
<dbReference type="Gene3D" id="3.10.450.50">
    <property type="match status" value="1"/>
</dbReference>
<dbReference type="Proteomes" id="UP000005324">
    <property type="component" value="Unassembled WGS sequence"/>
</dbReference>
<dbReference type="InterPro" id="IPR032710">
    <property type="entry name" value="NTF2-like_dom_sf"/>
</dbReference>
<gene>
    <name evidence="2" type="ORF">HMPREF0731_2462</name>
</gene>
<dbReference type="HOGENOM" id="CLU_128775_0_0_5"/>
<name>D5RN01_9PROT</name>
<evidence type="ECO:0000256" key="1">
    <source>
        <dbReference type="SAM" id="MobiDB-lite"/>
    </source>
</evidence>
<dbReference type="Pfam" id="PF11533">
    <property type="entry name" value="AtzH-like"/>
    <property type="match status" value="1"/>
</dbReference>
<evidence type="ECO:0008006" key="4">
    <source>
        <dbReference type="Google" id="ProtNLM"/>
    </source>
</evidence>
<reference evidence="2 3" key="1">
    <citation type="submission" date="2010-04" db="EMBL/GenBank/DDBJ databases">
        <authorList>
            <person name="Qin X."/>
            <person name="Bachman B."/>
            <person name="Battles P."/>
            <person name="Bell A."/>
            <person name="Bess C."/>
            <person name="Bickham C."/>
            <person name="Chaboub L."/>
            <person name="Chen D."/>
            <person name="Coyle M."/>
            <person name="Deiros D.R."/>
            <person name="Dinh H."/>
            <person name="Forbes L."/>
            <person name="Fowler G."/>
            <person name="Francisco L."/>
            <person name="Fu Q."/>
            <person name="Gubbala S."/>
            <person name="Hale W."/>
            <person name="Han Y."/>
            <person name="Hemphill L."/>
            <person name="Highlander S.K."/>
            <person name="Hirani K."/>
            <person name="Hogues M."/>
            <person name="Jackson L."/>
            <person name="Jakkamsetti A."/>
            <person name="Javaid M."/>
            <person name="Jiang H."/>
            <person name="Korchina V."/>
            <person name="Kovar C."/>
            <person name="Lara F."/>
            <person name="Lee S."/>
            <person name="Mata R."/>
            <person name="Mathew T."/>
            <person name="Moen C."/>
            <person name="Morales K."/>
            <person name="Munidasa M."/>
            <person name="Nazareth L."/>
            <person name="Ngo R."/>
            <person name="Nguyen L."/>
            <person name="Okwuonu G."/>
            <person name="Ongeri F."/>
            <person name="Patil S."/>
            <person name="Petrosino J."/>
            <person name="Pham C."/>
            <person name="Pham P."/>
            <person name="Pu L.-L."/>
            <person name="Puazo M."/>
            <person name="Raj R."/>
            <person name="Reid J."/>
            <person name="Rouhana J."/>
            <person name="Saada N."/>
            <person name="Shang Y."/>
            <person name="Simmons D."/>
            <person name="Thornton R."/>
            <person name="Warren J."/>
            <person name="Weissenberger G."/>
            <person name="Zhang J."/>
            <person name="Zhang L."/>
            <person name="Zhou C."/>
            <person name="Zhu D."/>
            <person name="Muzny D."/>
            <person name="Worley K."/>
            <person name="Gibbs R."/>
        </authorList>
    </citation>
    <scope>NUCLEOTIDE SEQUENCE [LARGE SCALE GENOMIC DNA]</scope>
    <source>
        <strain evidence="2 3">ATCC 49957</strain>
    </source>
</reference>
<feature type="region of interest" description="Disordered" evidence="1">
    <location>
        <begin position="1"/>
        <end position="22"/>
    </location>
</feature>
<proteinExistence type="predicted"/>
<keyword evidence="3" id="KW-1185">Reference proteome</keyword>
<evidence type="ECO:0000313" key="2">
    <source>
        <dbReference type="EMBL" id="EFH11317.1"/>
    </source>
</evidence>
<comment type="caution">
    <text evidence="2">The sequence shown here is derived from an EMBL/GenBank/DDBJ whole genome shotgun (WGS) entry which is preliminary data.</text>
</comment>
<dbReference type="InterPro" id="IPR024507">
    <property type="entry name" value="AtzH-like"/>
</dbReference>
<organism evidence="2 3">
    <name type="scientific">Pseudoroseomonas cervicalis ATCC 49957</name>
    <dbReference type="NCBI Taxonomy" id="525371"/>
    <lineage>
        <taxon>Bacteria</taxon>
        <taxon>Pseudomonadati</taxon>
        <taxon>Pseudomonadota</taxon>
        <taxon>Alphaproteobacteria</taxon>
        <taxon>Acetobacterales</taxon>
        <taxon>Roseomonadaceae</taxon>
        <taxon>Roseomonas</taxon>
    </lineage>
</organism>
<dbReference type="AlphaFoldDB" id="D5RN01"/>